<dbReference type="Proteomes" id="UP000467840">
    <property type="component" value="Chromosome 5"/>
</dbReference>
<evidence type="ECO:0000313" key="2">
    <source>
        <dbReference type="EMBL" id="KAF2325758.1"/>
    </source>
</evidence>
<dbReference type="EMBL" id="JAAGAX010000001">
    <property type="protein sequence ID" value="KAF2325758.1"/>
    <property type="molecule type" value="Genomic_DNA"/>
</dbReference>
<keyword evidence="3" id="KW-1185">Reference proteome</keyword>
<comment type="caution">
    <text evidence="2">The sequence shown here is derived from an EMBL/GenBank/DDBJ whole genome shotgun (WGS) entry which is preliminary data.</text>
</comment>
<sequence>MKLIGEIHAVLQAEGLVTGSTSVKEDPIKPSYKTNKSPRKDPFGSIAASSQFAFRLLELSKFESPLARLDLSFLSNLVVTSPSLNSMPDLEKVQKAQ</sequence>
<proteinExistence type="predicted"/>
<evidence type="ECO:0000313" key="3">
    <source>
        <dbReference type="Proteomes" id="UP000467840"/>
    </source>
</evidence>
<gene>
    <name evidence="2" type="ORF">GH714_036412</name>
</gene>
<protein>
    <submittedName>
        <fullName evidence="2">Uncharacterized protein</fullName>
    </submittedName>
</protein>
<reference evidence="2 3" key="1">
    <citation type="journal article" date="2020" name="Mol. Plant">
        <title>The Chromosome-Based Rubber Tree Genome Provides New Insights into Spurge Genome Evolution and Rubber Biosynthesis.</title>
        <authorList>
            <person name="Liu J."/>
            <person name="Shi C."/>
            <person name="Shi C.C."/>
            <person name="Li W."/>
            <person name="Zhang Q.J."/>
            <person name="Zhang Y."/>
            <person name="Li K."/>
            <person name="Lu H.F."/>
            <person name="Shi C."/>
            <person name="Zhu S.T."/>
            <person name="Xiao Z.Y."/>
            <person name="Nan H."/>
            <person name="Yue Y."/>
            <person name="Zhu X.G."/>
            <person name="Wu Y."/>
            <person name="Hong X.N."/>
            <person name="Fan G.Y."/>
            <person name="Tong Y."/>
            <person name="Zhang D."/>
            <person name="Mao C.L."/>
            <person name="Liu Y.L."/>
            <person name="Hao S.J."/>
            <person name="Liu W.Q."/>
            <person name="Lv M.Q."/>
            <person name="Zhang H.B."/>
            <person name="Liu Y."/>
            <person name="Hu-Tang G.R."/>
            <person name="Wang J.P."/>
            <person name="Wang J.H."/>
            <person name="Sun Y.H."/>
            <person name="Ni S.B."/>
            <person name="Chen W.B."/>
            <person name="Zhang X.C."/>
            <person name="Jiao Y.N."/>
            <person name="Eichler E.E."/>
            <person name="Li G.H."/>
            <person name="Liu X."/>
            <person name="Gao L.Z."/>
        </authorList>
    </citation>
    <scope>NUCLEOTIDE SEQUENCE [LARGE SCALE GENOMIC DNA]</scope>
    <source>
        <strain evidence="3">cv. GT1</strain>
        <tissue evidence="2">Leaf</tissue>
    </source>
</reference>
<name>A0A6A6NKQ4_HEVBR</name>
<dbReference type="AlphaFoldDB" id="A0A6A6NKQ4"/>
<organism evidence="2 3">
    <name type="scientific">Hevea brasiliensis</name>
    <name type="common">Para rubber tree</name>
    <name type="synonym">Siphonia brasiliensis</name>
    <dbReference type="NCBI Taxonomy" id="3981"/>
    <lineage>
        <taxon>Eukaryota</taxon>
        <taxon>Viridiplantae</taxon>
        <taxon>Streptophyta</taxon>
        <taxon>Embryophyta</taxon>
        <taxon>Tracheophyta</taxon>
        <taxon>Spermatophyta</taxon>
        <taxon>Magnoliopsida</taxon>
        <taxon>eudicotyledons</taxon>
        <taxon>Gunneridae</taxon>
        <taxon>Pentapetalae</taxon>
        <taxon>rosids</taxon>
        <taxon>fabids</taxon>
        <taxon>Malpighiales</taxon>
        <taxon>Euphorbiaceae</taxon>
        <taxon>Crotonoideae</taxon>
        <taxon>Micrandreae</taxon>
        <taxon>Hevea</taxon>
    </lineage>
</organism>
<feature type="region of interest" description="Disordered" evidence="1">
    <location>
        <begin position="22"/>
        <end position="42"/>
    </location>
</feature>
<evidence type="ECO:0000256" key="1">
    <source>
        <dbReference type="SAM" id="MobiDB-lite"/>
    </source>
</evidence>
<accession>A0A6A6NKQ4</accession>